<dbReference type="PANTHER" id="PTHR10398:SF2">
    <property type="entry name" value="AFADIN"/>
    <property type="match status" value="1"/>
</dbReference>
<dbReference type="Gene3D" id="2.30.42.10">
    <property type="match status" value="2"/>
</dbReference>
<feature type="compositionally biased region" description="Basic and acidic residues" evidence="2">
    <location>
        <begin position="1960"/>
        <end position="1969"/>
    </location>
</feature>
<dbReference type="STRING" id="6184.A0A430QDM2"/>
<feature type="region of interest" description="Disordered" evidence="2">
    <location>
        <begin position="464"/>
        <end position="501"/>
    </location>
</feature>
<feature type="compositionally biased region" description="Low complexity" evidence="2">
    <location>
        <begin position="464"/>
        <end position="492"/>
    </location>
</feature>
<feature type="coiled-coil region" evidence="1">
    <location>
        <begin position="1731"/>
        <end position="1759"/>
    </location>
</feature>
<accession>A0A430QDM2</accession>
<feature type="region of interest" description="Disordered" evidence="2">
    <location>
        <begin position="2069"/>
        <end position="2096"/>
    </location>
</feature>
<dbReference type="Proteomes" id="UP000290809">
    <property type="component" value="Unassembled WGS sequence"/>
</dbReference>
<gene>
    <name evidence="5" type="ORF">DC041_0003475</name>
</gene>
<evidence type="ECO:0000256" key="1">
    <source>
        <dbReference type="SAM" id="Coils"/>
    </source>
</evidence>
<feature type="compositionally biased region" description="Polar residues" evidence="2">
    <location>
        <begin position="1843"/>
        <end position="1853"/>
    </location>
</feature>
<feature type="compositionally biased region" description="Basic residues" evidence="2">
    <location>
        <begin position="937"/>
        <end position="949"/>
    </location>
</feature>
<feature type="compositionally biased region" description="Low complexity" evidence="2">
    <location>
        <begin position="430"/>
        <end position="439"/>
    </location>
</feature>
<feature type="compositionally biased region" description="Polar residues" evidence="2">
    <location>
        <begin position="1254"/>
        <end position="1264"/>
    </location>
</feature>
<feature type="region of interest" description="Disordered" evidence="2">
    <location>
        <begin position="1089"/>
        <end position="1143"/>
    </location>
</feature>
<organism evidence="5 6">
    <name type="scientific">Schistosoma bovis</name>
    <name type="common">Blood fluke</name>
    <dbReference type="NCBI Taxonomy" id="6184"/>
    <lineage>
        <taxon>Eukaryota</taxon>
        <taxon>Metazoa</taxon>
        <taxon>Spiralia</taxon>
        <taxon>Lophotrochozoa</taxon>
        <taxon>Platyhelminthes</taxon>
        <taxon>Trematoda</taxon>
        <taxon>Digenea</taxon>
        <taxon>Strigeidida</taxon>
        <taxon>Schistosomatoidea</taxon>
        <taxon>Schistosomatidae</taxon>
        <taxon>Schistosoma</taxon>
    </lineage>
</organism>
<feature type="region of interest" description="Disordered" evidence="2">
    <location>
        <begin position="1605"/>
        <end position="1632"/>
    </location>
</feature>
<feature type="compositionally biased region" description="Polar residues" evidence="2">
    <location>
        <begin position="1353"/>
        <end position="1363"/>
    </location>
</feature>
<feature type="compositionally biased region" description="Polar residues" evidence="2">
    <location>
        <begin position="1203"/>
        <end position="1235"/>
    </location>
</feature>
<proteinExistence type="predicted"/>
<evidence type="ECO:0000256" key="2">
    <source>
        <dbReference type="SAM" id="MobiDB-lite"/>
    </source>
</evidence>
<keyword evidence="1" id="KW-0175">Coiled coil</keyword>
<feature type="region of interest" description="Disordered" evidence="2">
    <location>
        <begin position="1311"/>
        <end position="1341"/>
    </location>
</feature>
<feature type="compositionally biased region" description="Low complexity" evidence="2">
    <location>
        <begin position="1050"/>
        <end position="1073"/>
    </location>
</feature>
<dbReference type="InterPro" id="IPR001478">
    <property type="entry name" value="PDZ"/>
</dbReference>
<dbReference type="GO" id="GO:0050839">
    <property type="term" value="F:cell adhesion molecule binding"/>
    <property type="evidence" value="ECO:0007669"/>
    <property type="project" value="TreeGrafter"/>
</dbReference>
<dbReference type="EMBL" id="QMKO01001902">
    <property type="protein sequence ID" value="RTG85821.1"/>
    <property type="molecule type" value="Genomic_DNA"/>
</dbReference>
<feature type="compositionally biased region" description="Polar residues" evidence="2">
    <location>
        <begin position="2020"/>
        <end position="2046"/>
    </location>
</feature>
<evidence type="ECO:0000313" key="5">
    <source>
        <dbReference type="EMBL" id="RTG85821.1"/>
    </source>
</evidence>
<dbReference type="SMART" id="SM00228">
    <property type="entry name" value="PDZ"/>
    <property type="match status" value="2"/>
</dbReference>
<feature type="domain" description="PDZ" evidence="3">
    <location>
        <begin position="667"/>
        <end position="706"/>
    </location>
</feature>
<feature type="region of interest" description="Disordered" evidence="2">
    <location>
        <begin position="1353"/>
        <end position="1383"/>
    </location>
</feature>
<feature type="domain" description="PDZ" evidence="3">
    <location>
        <begin position="774"/>
        <end position="835"/>
    </location>
</feature>
<feature type="region of interest" description="Disordered" evidence="2">
    <location>
        <begin position="1692"/>
        <end position="1724"/>
    </location>
</feature>
<sequence length="2096" mass="237696">MILNEIYQLDSLKQYFLTSHSVPNFNRNSNSNPSLLIKPLTYWLGNSSELLHFFKNDIDLCSNRSRTSRHQNDQSGSLIQSVICRDALHLLAETVDHCFYYLRSIMCSILQPWLSCLTYPGDLDLQDDVLLDDKPIDPSETWNKHKEPISMQIILRNFTYLMQQLRKSRVNPALTFQLYSQLFHLIGAYIFNTVLIDTEAKPRNVLNDGNLWLTRLGASRLNRRLDRVKRWAHRQGLELAVECRLQRCTQACQLIMANRTNLDEFYQHCISLISLNSIQLEWLLAHLSDPPPVPDEWIDLIVTGAKEVNDRAYADEIEHYNINTGQSDHTLSELQLNELKELPIPLLLPADGYVSDAVLSGIPDGLLDFLHPLIKTGLIKVRKHSIVNGQLENRPWTNCMRLSMHETEHDNHNQHSILKVTQNQIHKNRNNNNNNNNNNTQQVLQQKHDQKLKQNKLDINHLQNNQNLTNSNSSLNSTTATTTTTTDSVDSSGSHLKEFSTQTVRYQPNKSLNGTLQKSIKKSIPIHKDIRTHISLPDLSYANFEQLAKEANVPIKSITQIFLKKINNSLGLSIVAAKVTCNIGNIYLNTPAMVCDKFIDRNLRFSITEFVIFEYLDKWISTRKSKLKMLVIRFDNLNFSSVLCYEYRVLKTGQLKQKKKQLCRPLNIVPNGAADQDGRLKTGDQILIIGNTNLIGCAQSDAVAKISKQNKSDDGIQMIIAKKAAHYHKIVELIKPKTIINSTSNNHINHDNRYIQSTELSLIPSENKHRIHDLLHLNQSQPDAEGHRLYGIYIKDIVPNGAADQDGRLKTGDQILIIGNTNLIGCAQSDAVAKISKQNKSDDGIQMIIAKKAAHYHKIVELIKPKTIINSTSNNHINHDNRYIQSTELSLIPSENKHRIHDLLHLNQSQPDLRIHTQQDHNTVNNLSRNTTDKKATRNHSSSHRHHHYTQQQTDIDKPDNTYTSRHNQHRIDKSKQLDKSKQKIGSLSRSTPSLNLAQVGMDDDMVELDDNENYTDNNPVSNHSPKRSRRNRTRNSEKNDRPQSVGARSSSQINQQHLLSNSSSFSTTSSESDIIVNEPEEGIGQYRNHESSFRNSYLPTRQQQSEDYRRTESPIKSSKQKYKSHKPSNSPLISSHHMSENSHSQLNILKNACIDNEDNTDNVHEKYSPVNSIKYPPLPHQQNHHQDERPRPIVESISNDLSSLESVTSQQTVCSLNESQPITDSYDNMQNKTNSNEHRRIRHQPPPPPPQSNPSLNHEANSCHSRVKSVLQFLCQLLRNNSSASQKFDKTNYDPSSTDHLAYIPYSTETTQSSMHKNKATEDDNPVNSLLNISPHNLGQSTLHSVNQASVGCQQNNSSTKSLPYEDEPDSEALKPPSHAVVSTNRWTEEPSIMMRGLVEQTDLPVVHINPQRGRISTKPYHPNEINQLKMENTNNTIQPSKSIVHDRIPQYTSDYRKYDLPGNLTSVQKSASYISTSSYPNQSSGIQFSDSDKFNPVSSQNNRLNMEVHNTLPTYPRPITTSYVPSPPPIPTAEYPQYHPPERLEPVHWSTYKHCSSTNESHLSPISTNPIDVQVSIHFIVDFDGYILVKCVEYILDNIHLKQKQPDSDDNYPSSLPKYSNKPAAFRSSSPTSSAASRVIAIQSEIAELEAQQRVDNRLDLSSTLDRLHVELQFQKRLAERESNCKIAVNNNNNNISTSNNSIESSQSRSSMSISNTNHPNEHDWVQKRNQAEQELLETQNQKLSQLEQEHRAMLIRQELRAKERSHWFEHKHQVQSPSSSSSLPRNAETVDDDLKSWNYQNLSQVPLRQSSEDNISQISTSQNRYGRPRFDNNNNNNNNTEISKPTSYSLQHPIQSRLGPQIIESELNRLQIVSGTTGSSVESIRVKKSVSFDKNLETISVYSPPTTPHGSFIDHGTMHKSQLPSITLTSGPKNSLNSSSVNSSYKKSLSPPVGFEIDDKTNDHGTMHKSQLPSITLTSGPKNSLNSSSVNSSYKKSLSPPVGFEIDDKTNDKNHQSNKTNLNHSVPRSSSQGKLATNNTPPTITVKPPPNAELLPFKEKMRLFAQQIGEDPPKERIKVSSRQRELQSVNNLH</sequence>
<feature type="compositionally biased region" description="Polar residues" evidence="2">
    <location>
        <begin position="986"/>
        <end position="997"/>
    </location>
</feature>
<feature type="region of interest" description="Disordered" evidence="2">
    <location>
        <begin position="1926"/>
        <end position="2055"/>
    </location>
</feature>
<evidence type="ECO:0000259" key="3">
    <source>
        <dbReference type="PROSITE" id="PS50106"/>
    </source>
</evidence>
<dbReference type="PANTHER" id="PTHR10398">
    <property type="entry name" value="AFADIN"/>
    <property type="match status" value="1"/>
</dbReference>
<feature type="compositionally biased region" description="Polar residues" evidence="2">
    <location>
        <begin position="1811"/>
        <end position="1827"/>
    </location>
</feature>
<feature type="compositionally biased region" description="Low complexity" evidence="2">
    <location>
        <begin position="1936"/>
        <end position="1953"/>
    </location>
</feature>
<feature type="compositionally biased region" description="Basic and acidic residues" evidence="2">
    <location>
        <begin position="2009"/>
        <end position="2018"/>
    </location>
</feature>
<feature type="compositionally biased region" description="Polar residues" evidence="2">
    <location>
        <begin position="920"/>
        <end position="930"/>
    </location>
</feature>
<dbReference type="GO" id="GO:0005912">
    <property type="term" value="C:adherens junction"/>
    <property type="evidence" value="ECO:0007669"/>
    <property type="project" value="TreeGrafter"/>
</dbReference>
<dbReference type="Pfam" id="PF00595">
    <property type="entry name" value="PDZ"/>
    <property type="match status" value="2"/>
</dbReference>
<dbReference type="InterPro" id="IPR028842">
    <property type="entry name" value="Afadin"/>
</dbReference>
<feature type="compositionally biased region" description="Polar residues" evidence="2">
    <location>
        <begin position="1094"/>
        <end position="1104"/>
    </location>
</feature>
<protein>
    <submittedName>
        <fullName evidence="5">Afadin</fullName>
    </submittedName>
</protein>
<feature type="region of interest" description="Disordered" evidence="2">
    <location>
        <begin position="1160"/>
        <end position="1190"/>
    </location>
</feature>
<feature type="compositionally biased region" description="Polar residues" evidence="2">
    <location>
        <begin position="1327"/>
        <end position="1341"/>
    </location>
</feature>
<feature type="compositionally biased region" description="Acidic residues" evidence="2">
    <location>
        <begin position="1002"/>
        <end position="1014"/>
    </location>
</feature>
<feature type="compositionally biased region" description="Polar residues" evidence="2">
    <location>
        <begin position="1015"/>
        <end position="1024"/>
    </location>
</feature>
<feature type="compositionally biased region" description="Basic residues" evidence="2">
    <location>
        <begin position="1025"/>
        <end position="1034"/>
    </location>
</feature>
<feature type="region of interest" description="Disordered" evidence="2">
    <location>
        <begin position="1811"/>
        <end position="1853"/>
    </location>
</feature>
<dbReference type="InterPro" id="IPR002710">
    <property type="entry name" value="Dilute_dom"/>
</dbReference>
<name>A0A430QDM2_SCHBO</name>
<feature type="region of interest" description="Disordered" evidence="2">
    <location>
        <begin position="427"/>
        <end position="451"/>
    </location>
</feature>
<feature type="region of interest" description="Disordered" evidence="2">
    <location>
        <begin position="1771"/>
        <end position="1791"/>
    </location>
</feature>
<feature type="compositionally biased region" description="Basic and acidic residues" evidence="2">
    <location>
        <begin position="970"/>
        <end position="982"/>
    </location>
</feature>
<reference evidence="5 6" key="1">
    <citation type="journal article" date="2019" name="PLoS Pathog.">
        <title>Genome sequence of the bovine parasite Schistosoma bovis Tanzania.</title>
        <authorList>
            <person name="Oey H."/>
            <person name="Zakrzewski M."/>
            <person name="Gobert G."/>
            <person name="Gravermann K."/>
            <person name="Stoye J."/>
            <person name="Jones M."/>
            <person name="Mcmanus D."/>
            <person name="Krause L."/>
        </authorList>
    </citation>
    <scope>NUCLEOTIDE SEQUENCE [LARGE SCALE GENOMIC DNA]</scope>
    <source>
        <strain evidence="5 6">TAN1997</strain>
    </source>
</reference>
<dbReference type="PROSITE" id="PS51126">
    <property type="entry name" value="DILUTE"/>
    <property type="match status" value="1"/>
</dbReference>
<evidence type="ECO:0000259" key="4">
    <source>
        <dbReference type="PROSITE" id="PS51126"/>
    </source>
</evidence>
<feature type="compositionally biased region" description="Polar residues" evidence="2">
    <location>
        <begin position="1926"/>
        <end position="1935"/>
    </location>
</feature>
<dbReference type="SMART" id="SM01132">
    <property type="entry name" value="DIL"/>
    <property type="match status" value="1"/>
</dbReference>
<dbReference type="GO" id="GO:0032880">
    <property type="term" value="P:regulation of protein localization"/>
    <property type="evidence" value="ECO:0007669"/>
    <property type="project" value="TreeGrafter"/>
</dbReference>
<feature type="compositionally biased region" description="Polar residues" evidence="2">
    <location>
        <begin position="1971"/>
        <end position="1984"/>
    </location>
</feature>
<feature type="compositionally biased region" description="Low complexity" evidence="2">
    <location>
        <begin position="1692"/>
        <end position="1720"/>
    </location>
</feature>
<dbReference type="InterPro" id="IPR036034">
    <property type="entry name" value="PDZ_sf"/>
</dbReference>
<feature type="compositionally biased region" description="Low complexity" evidence="2">
    <location>
        <begin position="1985"/>
        <end position="2002"/>
    </location>
</feature>
<dbReference type="Pfam" id="PF01843">
    <property type="entry name" value="DIL"/>
    <property type="match status" value="1"/>
</dbReference>
<feature type="region of interest" description="Disordered" evidence="2">
    <location>
        <begin position="1203"/>
        <end position="1264"/>
    </location>
</feature>
<comment type="caution">
    <text evidence="5">The sequence shown here is derived from an EMBL/GenBank/DDBJ whole genome shotgun (WGS) entry which is preliminary data.</text>
</comment>
<feature type="compositionally biased region" description="Basic and acidic residues" evidence="2">
    <location>
        <begin position="2074"/>
        <end position="2088"/>
    </location>
</feature>
<feature type="region of interest" description="Disordered" evidence="2">
    <location>
        <begin position="915"/>
        <end position="1073"/>
    </location>
</feature>
<dbReference type="SUPFAM" id="SSF50156">
    <property type="entry name" value="PDZ domain-like"/>
    <property type="match status" value="2"/>
</dbReference>
<dbReference type="PROSITE" id="PS50106">
    <property type="entry name" value="PDZ"/>
    <property type="match status" value="2"/>
</dbReference>
<feature type="domain" description="Dilute" evidence="4">
    <location>
        <begin position="33"/>
        <end position="307"/>
    </location>
</feature>
<feature type="compositionally biased region" description="Basic and acidic residues" evidence="2">
    <location>
        <begin position="1105"/>
        <end position="1114"/>
    </location>
</feature>
<keyword evidence="6" id="KW-1185">Reference proteome</keyword>
<evidence type="ECO:0000313" key="6">
    <source>
        <dbReference type="Proteomes" id="UP000290809"/>
    </source>
</evidence>